<dbReference type="SUPFAM" id="SSF51045">
    <property type="entry name" value="WW domain"/>
    <property type="match status" value="1"/>
</dbReference>
<dbReference type="InterPro" id="IPR011990">
    <property type="entry name" value="TPR-like_helical_dom_sf"/>
</dbReference>
<organism evidence="3 4">
    <name type="scientific">Cyclotella atomus</name>
    <dbReference type="NCBI Taxonomy" id="382360"/>
    <lineage>
        <taxon>Eukaryota</taxon>
        <taxon>Sar</taxon>
        <taxon>Stramenopiles</taxon>
        <taxon>Ochrophyta</taxon>
        <taxon>Bacillariophyta</taxon>
        <taxon>Coscinodiscophyceae</taxon>
        <taxon>Thalassiosirophycidae</taxon>
        <taxon>Stephanodiscales</taxon>
        <taxon>Stephanodiscaceae</taxon>
        <taxon>Cyclotella</taxon>
    </lineage>
</organism>
<dbReference type="PROSITE" id="PS50020">
    <property type="entry name" value="WW_DOMAIN_2"/>
    <property type="match status" value="1"/>
</dbReference>
<evidence type="ECO:0000256" key="1">
    <source>
        <dbReference type="SAM" id="Coils"/>
    </source>
</evidence>
<keyword evidence="1" id="KW-0175">Coiled coil</keyword>
<proteinExistence type="predicted"/>
<dbReference type="Gene3D" id="1.25.40.10">
    <property type="entry name" value="Tetratricopeptide repeat domain"/>
    <property type="match status" value="1"/>
</dbReference>
<dbReference type="SUPFAM" id="SSF48452">
    <property type="entry name" value="TPR-like"/>
    <property type="match status" value="1"/>
</dbReference>
<dbReference type="EMBL" id="JALLPJ020001325">
    <property type="protein sequence ID" value="KAL3769772.1"/>
    <property type="molecule type" value="Genomic_DNA"/>
</dbReference>
<name>A0ABD3N218_9STRA</name>
<gene>
    <name evidence="3" type="ORF">ACHAWO_011300</name>
</gene>
<dbReference type="InterPro" id="IPR001202">
    <property type="entry name" value="WW_dom"/>
</dbReference>
<dbReference type="CDD" id="cd00201">
    <property type="entry name" value="WW"/>
    <property type="match status" value="1"/>
</dbReference>
<accession>A0ABD3N218</accession>
<evidence type="ECO:0000259" key="2">
    <source>
        <dbReference type="PROSITE" id="PS50020"/>
    </source>
</evidence>
<dbReference type="Proteomes" id="UP001530400">
    <property type="component" value="Unassembled WGS sequence"/>
</dbReference>
<feature type="domain" description="WW" evidence="2">
    <location>
        <begin position="1184"/>
        <end position="1211"/>
    </location>
</feature>
<sequence length="1483" mass="171237">MTTMSGASMTQFCDALADEVLQNIHNREALINRLEKLHHESVVSRDTRIQRLLYGIHNASLAVVEAITAWNQCKQQTWYRKNTFELHDATSTPADGNREHVSQRCPFNIFSWNGQNYMKKMLSDLDFVAEIPEALQFLGPTTSFQRNPFLLPMNVDELALCHRDKSNQSTVESRKISTIPWKDVKVQRVQHSSFIMLLDEFHRELGSLSNSLPDIDENDSLSAAYATSRCRDEMYSTRFYPPELNVEDLSDIANTLDPPATHVIAICCASLILNCVDADIMNKLLFLTKPIALKIFRQPLGSLIDKARSYNPLQKFDVKVTNIVHPFVMHEKMSKDAMTGTPESILLLTAWLRGVLARTYDADSVTSRSCSVDKVFSELNSANSRRNAKAGGMNKPTTYLSDDSNKENDVHCRNASVQVQTEDFDQIVIQEKDASFDKLQSFNGLFDPEPIRLVPIPIPITISVTEGSQAAVVNGDLEVASSIQLNDAVRICDPYESLDWKVKSAPCRDENGRVTFELTAAYDHSKIVAQEKKTRDDAIYRLCYGKDRTPSPGRALSSINLNEHHDVASDQQTSIRSHLHIKEVRVWKLITEDMDTRPPWRKEYDDEMIPWIEDYADSNKCAKLFRVRVKMKAVENSCRDSPYLNCVHQQRVTFFERVSLVKVIDEAFHAVCQWHPKGSLVDNVKWAKLSRKMKFMSNMKNAKHEIDMAFVRHNNDRKLDHARFHSILRDIASMQYPALHIDIALHKVVWASLVTLPDVNRMMWKEAKAMAITLETRRVCAQIRIATLVRKQHQRAKYAIAKSAAVVIETRVRSLLARALFASLVKARNDDATFKHQTQCSVVVQTSWRRYFWRNRFINHQEVRKAEARRRIAAVRAKLKAEKDRVAASIVYRDVIRIDSTIAAVAIHFHDESAFKEDAVLVMKVYVPTTKETFTFRLEEKTVRECLENALDSSSPLSWNEMLQVDALRELPKRLMLRVVRGRPIFLFSKKNIVEKGTLLKKVAILAAGDIFVLSLFRSPHEVAFVTYQPSTRLSMRTKLINSKLTEWLRDSSPRPGYQCDRTNSSTEGMLHLLNSTRQKELLDWLVKRVVIRKHPKEPHSMQLLLQFEAEEERILKLVTKVQSQWRRLRTQRRAKEQTFAQYEKIYNREYNMYAYRNVNTDERQWEKPKLLGVDDLANPVDEWREVQTEDGRKYYVNYGTGQSSWLSEQDAARLVQRRYRSKHESDLLGARIQFPDIVKAMKFIHGARVKYEQEPEKLSNLVNYAMLRHCLDLDFESAKPIYEKAMKQSPNHPLISRAYGIFLLASCQPTQAMSFQASTRLFREADVSDPHQTMIRSAAEIYFRWAVLGNAKNPLALLNYALLHQCIYKDYEHAEKIYRAALAIDPTNTFVTDNYSLFLQERYPGGAYESTGPPFSVVRRSKTIEERPKFGEWSKLIDPMCPKKGFEVYWYNRFTKVTQFAEPDWNEVWAVRVRRRSVVPDK</sequence>
<dbReference type="InterPro" id="IPR036020">
    <property type="entry name" value="WW_dom_sf"/>
</dbReference>
<comment type="caution">
    <text evidence="3">The sequence shown here is derived from an EMBL/GenBank/DDBJ whole genome shotgun (WGS) entry which is preliminary data.</text>
</comment>
<protein>
    <recommendedName>
        <fullName evidence="2">WW domain-containing protein</fullName>
    </recommendedName>
</protein>
<keyword evidence="4" id="KW-1185">Reference proteome</keyword>
<evidence type="ECO:0000313" key="4">
    <source>
        <dbReference type="Proteomes" id="UP001530400"/>
    </source>
</evidence>
<feature type="coiled-coil region" evidence="1">
    <location>
        <begin position="858"/>
        <end position="885"/>
    </location>
</feature>
<evidence type="ECO:0000313" key="3">
    <source>
        <dbReference type="EMBL" id="KAL3769772.1"/>
    </source>
</evidence>
<dbReference type="Gene3D" id="1.10.238.10">
    <property type="entry name" value="EF-hand"/>
    <property type="match status" value="1"/>
</dbReference>
<dbReference type="Gene3D" id="2.20.70.10">
    <property type="match status" value="1"/>
</dbReference>
<dbReference type="PROSITE" id="PS50096">
    <property type="entry name" value="IQ"/>
    <property type="match status" value="1"/>
</dbReference>
<reference evidence="3 4" key="1">
    <citation type="submission" date="2024-10" db="EMBL/GenBank/DDBJ databases">
        <title>Updated reference genomes for cyclostephanoid diatoms.</title>
        <authorList>
            <person name="Roberts W.R."/>
            <person name="Alverson A.J."/>
        </authorList>
    </citation>
    <scope>NUCLEOTIDE SEQUENCE [LARGE SCALE GENOMIC DNA]</scope>
    <source>
        <strain evidence="3 4">AJA010-31</strain>
    </source>
</reference>